<evidence type="ECO:0000259" key="1">
    <source>
        <dbReference type="Pfam" id="PF17801"/>
    </source>
</evidence>
<name>A0ABU2Q7C9_9ACTN</name>
<comment type="caution">
    <text evidence="2">The sequence shown here is derived from an EMBL/GenBank/DDBJ whole genome shotgun (WGS) entry which is preliminary data.</text>
</comment>
<reference evidence="3" key="1">
    <citation type="submission" date="2023-07" db="EMBL/GenBank/DDBJ databases">
        <title>30 novel species of actinomycetes from the DSMZ collection.</title>
        <authorList>
            <person name="Nouioui I."/>
        </authorList>
    </citation>
    <scope>NUCLEOTIDE SEQUENCE [LARGE SCALE GENOMIC DNA]</scope>
    <source>
        <strain evidence="3">DSM 41636</strain>
    </source>
</reference>
<dbReference type="RefSeq" id="WP_311649496.1">
    <property type="nucleotide sequence ID" value="NZ_JAVRFA010000232.1"/>
</dbReference>
<keyword evidence="3" id="KW-1185">Reference proteome</keyword>
<accession>A0ABU2Q7C9</accession>
<dbReference type="Proteomes" id="UP001183881">
    <property type="component" value="Unassembled WGS sequence"/>
</dbReference>
<dbReference type="SUPFAM" id="SSF51011">
    <property type="entry name" value="Glycosyl hydrolase domain"/>
    <property type="match status" value="1"/>
</dbReference>
<gene>
    <name evidence="2" type="ORF">RM705_35495</name>
</gene>
<sequence>MRTDLDAIGVADDSCATVRDLWQHTETTATGTIERQVPGHGVVMLRVTPDCGAN</sequence>
<dbReference type="InterPro" id="IPR041233">
    <property type="entry name" value="Melibiase_C"/>
</dbReference>
<protein>
    <recommendedName>
        <fullName evidence="1">Alpha galactosidase C-terminal domain-containing protein</fullName>
    </recommendedName>
</protein>
<dbReference type="Gene3D" id="2.60.40.1180">
    <property type="entry name" value="Golgi alpha-mannosidase II"/>
    <property type="match status" value="1"/>
</dbReference>
<dbReference type="EMBL" id="JAVRFA010000232">
    <property type="protein sequence ID" value="MDT0399967.1"/>
    <property type="molecule type" value="Genomic_DNA"/>
</dbReference>
<evidence type="ECO:0000313" key="3">
    <source>
        <dbReference type="Proteomes" id="UP001183881"/>
    </source>
</evidence>
<dbReference type="InterPro" id="IPR013780">
    <property type="entry name" value="Glyco_hydro_b"/>
</dbReference>
<proteinExistence type="predicted"/>
<organism evidence="2 3">
    <name type="scientific">Streptomyces edwardsiae</name>
    <dbReference type="NCBI Taxonomy" id="3075527"/>
    <lineage>
        <taxon>Bacteria</taxon>
        <taxon>Bacillati</taxon>
        <taxon>Actinomycetota</taxon>
        <taxon>Actinomycetes</taxon>
        <taxon>Kitasatosporales</taxon>
        <taxon>Streptomycetaceae</taxon>
        <taxon>Streptomyces</taxon>
    </lineage>
</organism>
<evidence type="ECO:0000313" key="2">
    <source>
        <dbReference type="EMBL" id="MDT0399967.1"/>
    </source>
</evidence>
<feature type="domain" description="Alpha galactosidase C-terminal" evidence="1">
    <location>
        <begin position="2"/>
        <end position="47"/>
    </location>
</feature>
<dbReference type="Pfam" id="PF17801">
    <property type="entry name" value="Melibiase_C"/>
    <property type="match status" value="1"/>
</dbReference>